<sequence length="136" mass="15159">MRKIFLFSAFLFISISCFSQSRYVSETTKKIVFSRDGGICNCCGSSLKLEYDHITPFSCGGNSDVSNMQLLCQQCNRSKSNSCTCKIHNRRVGTNCCDKNTTNRSLVTSSQCLGTTMKGSRCKKKTTNLNGRCHLH</sequence>
<keyword evidence="1" id="KW-0732">Signal</keyword>
<reference evidence="4" key="1">
    <citation type="submission" date="2016-11" db="EMBL/GenBank/DDBJ databases">
        <authorList>
            <person name="Varghese N."/>
            <person name="Submissions S."/>
        </authorList>
    </citation>
    <scope>NUCLEOTIDE SEQUENCE [LARGE SCALE GENOMIC DNA]</scope>
    <source>
        <strain evidence="4">DSM 17659</strain>
    </source>
</reference>
<feature type="signal peptide" evidence="1">
    <location>
        <begin position="1"/>
        <end position="19"/>
    </location>
</feature>
<accession>A0A1M5KWJ8</accession>
<dbReference type="PROSITE" id="PS51257">
    <property type="entry name" value="PROKAR_LIPOPROTEIN"/>
    <property type="match status" value="1"/>
</dbReference>
<dbReference type="InterPro" id="IPR003615">
    <property type="entry name" value="HNH_nuc"/>
</dbReference>
<keyword evidence="3" id="KW-0378">Hydrolase</keyword>
<dbReference type="OrthoDB" id="9802901at2"/>
<feature type="domain" description="HNH nuclease" evidence="2">
    <location>
        <begin position="27"/>
        <end position="77"/>
    </location>
</feature>
<dbReference type="STRING" id="229205.SAMN05444372_107119"/>
<keyword evidence="4" id="KW-1185">Reference proteome</keyword>
<name>A0A1M5KWJ8_9FLAO</name>
<dbReference type="RefSeq" id="WP_073019397.1">
    <property type="nucleotide sequence ID" value="NZ_FQWF01000007.1"/>
</dbReference>
<dbReference type="InterPro" id="IPR002711">
    <property type="entry name" value="HNH"/>
</dbReference>
<dbReference type="GO" id="GO:0004519">
    <property type="term" value="F:endonuclease activity"/>
    <property type="evidence" value="ECO:0007669"/>
    <property type="project" value="UniProtKB-KW"/>
</dbReference>
<evidence type="ECO:0000256" key="1">
    <source>
        <dbReference type="SAM" id="SignalP"/>
    </source>
</evidence>
<dbReference type="AlphaFoldDB" id="A0A1M5KWJ8"/>
<evidence type="ECO:0000313" key="3">
    <source>
        <dbReference type="EMBL" id="SHG57178.1"/>
    </source>
</evidence>
<dbReference type="Pfam" id="PF01844">
    <property type="entry name" value="HNH"/>
    <property type="match status" value="1"/>
</dbReference>
<organism evidence="3 4">
    <name type="scientific">Flavobacterium micromati</name>
    <dbReference type="NCBI Taxonomy" id="229205"/>
    <lineage>
        <taxon>Bacteria</taxon>
        <taxon>Pseudomonadati</taxon>
        <taxon>Bacteroidota</taxon>
        <taxon>Flavobacteriia</taxon>
        <taxon>Flavobacteriales</taxon>
        <taxon>Flavobacteriaceae</taxon>
        <taxon>Flavobacterium</taxon>
    </lineage>
</organism>
<dbReference type="CDD" id="cd00085">
    <property type="entry name" value="HNHc"/>
    <property type="match status" value="1"/>
</dbReference>
<evidence type="ECO:0000313" key="4">
    <source>
        <dbReference type="Proteomes" id="UP000184020"/>
    </source>
</evidence>
<dbReference type="GO" id="GO:0003676">
    <property type="term" value="F:nucleic acid binding"/>
    <property type="evidence" value="ECO:0007669"/>
    <property type="project" value="InterPro"/>
</dbReference>
<dbReference type="Gene3D" id="1.10.30.50">
    <property type="match status" value="1"/>
</dbReference>
<protein>
    <submittedName>
        <fullName evidence="3">HNH endonuclease</fullName>
    </submittedName>
</protein>
<dbReference type="SMART" id="SM00507">
    <property type="entry name" value="HNHc"/>
    <property type="match status" value="1"/>
</dbReference>
<dbReference type="Proteomes" id="UP000184020">
    <property type="component" value="Unassembled WGS sequence"/>
</dbReference>
<dbReference type="GO" id="GO:0008270">
    <property type="term" value="F:zinc ion binding"/>
    <property type="evidence" value="ECO:0007669"/>
    <property type="project" value="InterPro"/>
</dbReference>
<feature type="chain" id="PRO_5013336499" evidence="1">
    <location>
        <begin position="20"/>
        <end position="136"/>
    </location>
</feature>
<keyword evidence="3" id="KW-0540">Nuclease</keyword>
<dbReference type="EMBL" id="FQWF01000007">
    <property type="protein sequence ID" value="SHG57178.1"/>
    <property type="molecule type" value="Genomic_DNA"/>
</dbReference>
<proteinExistence type="predicted"/>
<gene>
    <name evidence="3" type="ORF">SAMN05444372_107119</name>
</gene>
<keyword evidence="3" id="KW-0255">Endonuclease</keyword>
<evidence type="ECO:0000259" key="2">
    <source>
        <dbReference type="SMART" id="SM00507"/>
    </source>
</evidence>